<keyword evidence="1" id="KW-0812">Transmembrane</keyword>
<reference evidence="2 3" key="1">
    <citation type="submission" date="2024-06" db="EMBL/GenBank/DDBJ databases">
        <authorList>
            <person name="Chen R.Y."/>
        </authorList>
    </citation>
    <scope>NUCLEOTIDE SEQUENCE [LARGE SCALE GENOMIC DNA]</scope>
    <source>
        <strain evidence="2 3">D2</strain>
    </source>
</reference>
<protein>
    <submittedName>
        <fullName evidence="2">DUF3149 domain-containing protein</fullName>
    </submittedName>
</protein>
<evidence type="ECO:0000313" key="3">
    <source>
        <dbReference type="Proteomes" id="UP001467690"/>
    </source>
</evidence>
<feature type="transmembrane region" description="Helical" evidence="1">
    <location>
        <begin position="12"/>
        <end position="35"/>
    </location>
</feature>
<dbReference type="RefSeq" id="WP_143872068.1">
    <property type="nucleotide sequence ID" value="NZ_CP041660.1"/>
</dbReference>
<organism evidence="2 3">
    <name type="scientific">Catenovulum sediminis</name>
    <dbReference type="NCBI Taxonomy" id="1740262"/>
    <lineage>
        <taxon>Bacteria</taxon>
        <taxon>Pseudomonadati</taxon>
        <taxon>Pseudomonadota</taxon>
        <taxon>Gammaproteobacteria</taxon>
        <taxon>Alteromonadales</taxon>
        <taxon>Alteromonadaceae</taxon>
        <taxon>Catenovulum</taxon>
    </lineage>
</organism>
<dbReference type="EMBL" id="JBELOE010000052">
    <property type="protein sequence ID" value="MER2490428.1"/>
    <property type="molecule type" value="Genomic_DNA"/>
</dbReference>
<dbReference type="InterPro" id="IPR021494">
    <property type="entry name" value="DUF3149"/>
</dbReference>
<evidence type="ECO:0000256" key="1">
    <source>
        <dbReference type="SAM" id="Phobius"/>
    </source>
</evidence>
<comment type="caution">
    <text evidence="2">The sequence shown here is derived from an EMBL/GenBank/DDBJ whole genome shotgun (WGS) entry which is preliminary data.</text>
</comment>
<keyword evidence="3" id="KW-1185">Reference proteome</keyword>
<proteinExistence type="predicted"/>
<name>A0ABV1RBZ5_9ALTE</name>
<evidence type="ECO:0000313" key="2">
    <source>
        <dbReference type="EMBL" id="MER2490428.1"/>
    </source>
</evidence>
<accession>A0ABV1RBZ5</accession>
<keyword evidence="1" id="KW-0472">Membrane</keyword>
<dbReference type="Proteomes" id="UP001467690">
    <property type="component" value="Unassembled WGS sequence"/>
</dbReference>
<dbReference type="Pfam" id="PF11346">
    <property type="entry name" value="DUF3149"/>
    <property type="match status" value="1"/>
</dbReference>
<gene>
    <name evidence="2" type="ORF">ABS311_00815</name>
</gene>
<sequence length="46" mass="5131">MNAIQMLLNDPVVWGSLLGIATVISLLAYYVWLFLTNIKNAVPPQE</sequence>
<keyword evidence="1" id="KW-1133">Transmembrane helix</keyword>